<evidence type="ECO:0000313" key="2">
    <source>
        <dbReference type="EMBL" id="CAH1422028.1"/>
    </source>
</evidence>
<dbReference type="Proteomes" id="UP001157418">
    <property type="component" value="Unassembled WGS sequence"/>
</dbReference>
<gene>
    <name evidence="2" type="ORF">LVIROSA_LOCUS9389</name>
</gene>
<evidence type="ECO:0000313" key="3">
    <source>
        <dbReference type="Proteomes" id="UP001157418"/>
    </source>
</evidence>
<keyword evidence="3" id="KW-1185">Reference proteome</keyword>
<feature type="region of interest" description="Disordered" evidence="1">
    <location>
        <begin position="90"/>
        <end position="132"/>
    </location>
</feature>
<proteinExistence type="predicted"/>
<dbReference type="EMBL" id="CAKMRJ010001112">
    <property type="protein sequence ID" value="CAH1422028.1"/>
    <property type="molecule type" value="Genomic_DNA"/>
</dbReference>
<dbReference type="AlphaFoldDB" id="A0AAU9MBL5"/>
<comment type="caution">
    <text evidence="2">The sequence shown here is derived from an EMBL/GenBank/DDBJ whole genome shotgun (WGS) entry which is preliminary data.</text>
</comment>
<reference evidence="2 3" key="1">
    <citation type="submission" date="2022-01" db="EMBL/GenBank/DDBJ databases">
        <authorList>
            <person name="Xiong W."/>
            <person name="Schranz E."/>
        </authorList>
    </citation>
    <scope>NUCLEOTIDE SEQUENCE [LARGE SCALE GENOMIC DNA]</scope>
</reference>
<organism evidence="2 3">
    <name type="scientific">Lactuca virosa</name>
    <dbReference type="NCBI Taxonomy" id="75947"/>
    <lineage>
        <taxon>Eukaryota</taxon>
        <taxon>Viridiplantae</taxon>
        <taxon>Streptophyta</taxon>
        <taxon>Embryophyta</taxon>
        <taxon>Tracheophyta</taxon>
        <taxon>Spermatophyta</taxon>
        <taxon>Magnoliopsida</taxon>
        <taxon>eudicotyledons</taxon>
        <taxon>Gunneridae</taxon>
        <taxon>Pentapetalae</taxon>
        <taxon>asterids</taxon>
        <taxon>campanulids</taxon>
        <taxon>Asterales</taxon>
        <taxon>Asteraceae</taxon>
        <taxon>Cichorioideae</taxon>
        <taxon>Cichorieae</taxon>
        <taxon>Lactucinae</taxon>
        <taxon>Lactuca</taxon>
    </lineage>
</organism>
<sequence length="132" mass="14958">MCPLVCRGSYLPQSNTIVQPSSSSHIHITLQSSNYTFITRIFHNHFLPRSRNEKTLSSYNMHNHRCIQVGLVIIVLLSLLVSGAENGREPIGISRNVQPEKQQKQQNQQQGLGDLYSSKRRVPNASDPLHNR</sequence>
<evidence type="ECO:0000256" key="1">
    <source>
        <dbReference type="SAM" id="MobiDB-lite"/>
    </source>
</evidence>
<protein>
    <submittedName>
        <fullName evidence="2">Uncharacterized protein</fullName>
    </submittedName>
</protein>
<accession>A0AAU9MBL5</accession>
<name>A0AAU9MBL5_9ASTR</name>